<feature type="region of interest" description="Disordered" evidence="2">
    <location>
        <begin position="183"/>
        <end position="202"/>
    </location>
</feature>
<dbReference type="Gene3D" id="3.40.50.300">
    <property type="entry name" value="P-loop containing nucleotide triphosphate hydrolases"/>
    <property type="match status" value="1"/>
</dbReference>
<evidence type="ECO:0000256" key="1">
    <source>
        <dbReference type="ARBA" id="ARBA00022737"/>
    </source>
</evidence>
<organism evidence="4 5">
    <name type="scientific">Ophiocordyceps polyrhachis-furcata BCC 54312</name>
    <dbReference type="NCBI Taxonomy" id="1330021"/>
    <lineage>
        <taxon>Eukaryota</taxon>
        <taxon>Fungi</taxon>
        <taxon>Dikarya</taxon>
        <taxon>Ascomycota</taxon>
        <taxon>Pezizomycotina</taxon>
        <taxon>Sordariomycetes</taxon>
        <taxon>Hypocreomycetidae</taxon>
        <taxon>Hypocreales</taxon>
        <taxon>Ophiocordycipitaceae</taxon>
        <taxon>Ophiocordyceps</taxon>
    </lineage>
</organism>
<dbReference type="InterPro" id="IPR000845">
    <property type="entry name" value="Nucleoside_phosphorylase_d"/>
</dbReference>
<feature type="compositionally biased region" description="Basic and acidic residues" evidence="2">
    <location>
        <begin position="183"/>
        <end position="194"/>
    </location>
</feature>
<dbReference type="InterPro" id="IPR027417">
    <property type="entry name" value="P-loop_NTPase"/>
</dbReference>
<dbReference type="Pfam" id="PF01048">
    <property type="entry name" value="PNP_UDP_1"/>
    <property type="match status" value="1"/>
</dbReference>
<feature type="domain" description="NACHT" evidence="3">
    <location>
        <begin position="396"/>
        <end position="545"/>
    </location>
</feature>
<name>A0A367L6J5_9HYPO</name>
<dbReference type="InterPro" id="IPR007111">
    <property type="entry name" value="NACHT_NTPase"/>
</dbReference>
<comment type="caution">
    <text evidence="4">The sequence shown here is derived from an EMBL/GenBank/DDBJ whole genome shotgun (WGS) entry which is preliminary data.</text>
</comment>
<dbReference type="PROSITE" id="PS50837">
    <property type="entry name" value="NACHT"/>
    <property type="match status" value="1"/>
</dbReference>
<dbReference type="SUPFAM" id="SSF53167">
    <property type="entry name" value="Purine and uridine phosphorylases"/>
    <property type="match status" value="1"/>
</dbReference>
<dbReference type="Proteomes" id="UP000253664">
    <property type="component" value="Unassembled WGS sequence"/>
</dbReference>
<dbReference type="SUPFAM" id="SSF52540">
    <property type="entry name" value="P-loop containing nucleoside triphosphate hydrolases"/>
    <property type="match status" value="1"/>
</dbReference>
<dbReference type="GO" id="GO:0003824">
    <property type="term" value="F:catalytic activity"/>
    <property type="evidence" value="ECO:0007669"/>
    <property type="project" value="InterPro"/>
</dbReference>
<dbReference type="AlphaFoldDB" id="A0A367L6J5"/>
<dbReference type="EMBL" id="LKCN02000013">
    <property type="protein sequence ID" value="RCI10029.1"/>
    <property type="molecule type" value="Genomic_DNA"/>
</dbReference>
<dbReference type="InterPro" id="IPR053137">
    <property type="entry name" value="NLR-like"/>
</dbReference>
<keyword evidence="5" id="KW-1185">Reference proteome</keyword>
<dbReference type="GO" id="GO:0009116">
    <property type="term" value="P:nucleoside metabolic process"/>
    <property type="evidence" value="ECO:0007669"/>
    <property type="project" value="InterPro"/>
</dbReference>
<sequence length="886" mass="99563">MSDPRRYTIGWISAILEEFVAAQGLFDEKHEQRFMQRTNDDNQYALGKIGNHNVVMAVFPIGHSGVAAATMAAKDMVHTFSNVRVCLMVGIGGGVPSAKHDIRLGDVIVSAPSYSPTSGNHGGVVQYSFKETMEKRSFQSVHYLQQPPRALLAALTALQARYMGEGNNIDVMVEKVLEKNPRLRKDYAKPDPSTDKLYSSEDGSLIERRERTKYEDNPAVYNGLIASADAFMENAQVRDLLAKELGVLCFEMEAAGLMNTFPCMVIRGISDYADGRGESSDWRGYAAMAAAAVAKDLLSMLAPRQVEAEESIAEAVGKSLFSNLEIMAGSTNTMMMEIRHAVVDADQQIVLNRLSVVKEASFDSKDEESLCQCLEDTRVELLQKIMGWAREPNSRPILWLQGMAGTGKSTISRSIAQQLHDADMLGASFFFKRGEKDRDNTAHLLTTIAFQLAARRPIIGRHIKSAIEDDNSICDKGLKVQFEKLLRGPLSKAARSMKPLVVVVDALDECEKEETRLVDKVQMILNLFSSLDKSCGLRTFITSRPEWPVNRPFSHIEGRYQTLILQKITDPVIEHDIDIYFNHKLATIRDEYNFNPPGGEKLPPGWPGTKNIQRLVKMATPLFIFASTVCLFVGDGLPLALPEENLQRVLEYETQSREFRLDPTYKPVLDRLLANRTTEDREKIVERFHNIVGSIVVLASPLSVIALSHLLSVDRRIINSQLHTLHSVLSVPSNNSVPVRLLHLSFRDFLVYPRRSCDEPFQVDEELVHSRLAGHCLRVMKETLRRDICGLSLRGLEGSMPGREEVERHIPAEVQYSCLNWMFHLQGSKERAPDHFNSVYVVLQQHLLHWVEALSLLRRFAESISMLMSLKNLVQVRQSAVYSDNK</sequence>
<dbReference type="InterPro" id="IPR035994">
    <property type="entry name" value="Nucleoside_phosphorylase_sf"/>
</dbReference>
<evidence type="ECO:0000313" key="4">
    <source>
        <dbReference type="EMBL" id="RCI10029.1"/>
    </source>
</evidence>
<dbReference type="Pfam" id="PF24883">
    <property type="entry name" value="NPHP3_N"/>
    <property type="match status" value="1"/>
</dbReference>
<protein>
    <recommendedName>
        <fullName evidence="3">NACHT domain-containing protein</fullName>
    </recommendedName>
</protein>
<accession>A0A367L6J5</accession>
<evidence type="ECO:0000256" key="2">
    <source>
        <dbReference type="SAM" id="MobiDB-lite"/>
    </source>
</evidence>
<evidence type="ECO:0000313" key="5">
    <source>
        <dbReference type="Proteomes" id="UP000253664"/>
    </source>
</evidence>
<dbReference type="InterPro" id="IPR056884">
    <property type="entry name" value="NPHP3-like_N"/>
</dbReference>
<dbReference type="PANTHER" id="PTHR46082:SF11">
    <property type="entry name" value="AAA+ ATPASE DOMAIN-CONTAINING PROTEIN-RELATED"/>
    <property type="match status" value="1"/>
</dbReference>
<dbReference type="OrthoDB" id="4927425at2759"/>
<gene>
    <name evidence="4" type="ORF">L249_8732</name>
</gene>
<evidence type="ECO:0000259" key="3">
    <source>
        <dbReference type="PROSITE" id="PS50837"/>
    </source>
</evidence>
<proteinExistence type="predicted"/>
<reference evidence="4 5" key="1">
    <citation type="journal article" date="2015" name="BMC Genomics">
        <title>Insights from the genome of Ophiocordyceps polyrhachis-furcata to pathogenicity and host specificity in insect fungi.</title>
        <authorList>
            <person name="Wichadakul D."/>
            <person name="Kobmoo N."/>
            <person name="Ingsriswang S."/>
            <person name="Tangphatsornruang S."/>
            <person name="Chantasingh D."/>
            <person name="Luangsa-ard J.J."/>
            <person name="Eurwilaichitr L."/>
        </authorList>
    </citation>
    <scope>NUCLEOTIDE SEQUENCE [LARGE SCALE GENOMIC DNA]</scope>
    <source>
        <strain evidence="4 5">BCC 54312</strain>
    </source>
</reference>
<dbReference type="PANTHER" id="PTHR46082">
    <property type="entry name" value="ATP/GTP-BINDING PROTEIN-RELATED"/>
    <property type="match status" value="1"/>
</dbReference>
<keyword evidence="1" id="KW-0677">Repeat</keyword>
<dbReference type="Gene3D" id="3.40.50.1580">
    <property type="entry name" value="Nucleoside phosphorylase domain"/>
    <property type="match status" value="1"/>
</dbReference>